<keyword evidence="6" id="KW-1185">Reference proteome</keyword>
<dbReference type="InterPro" id="IPR000794">
    <property type="entry name" value="Beta-ketoacyl_synthase"/>
</dbReference>
<gene>
    <name evidence="5" type="ORF">H8B09_25850</name>
</gene>
<dbReference type="InterPro" id="IPR020841">
    <property type="entry name" value="PKS_Beta-ketoAc_synthase_dom"/>
</dbReference>
<dbReference type="PROSITE" id="PS00606">
    <property type="entry name" value="KS3_1"/>
    <property type="match status" value="1"/>
</dbReference>
<dbReference type="Pfam" id="PF00109">
    <property type="entry name" value="ketoacyl-synt"/>
    <property type="match status" value="2"/>
</dbReference>
<evidence type="ECO:0000256" key="3">
    <source>
        <dbReference type="RuleBase" id="RU003694"/>
    </source>
</evidence>
<sequence>MRKQRSRRVVVTGLGAVTALGSNVGDLWESVLAGKHGIKPVDQLDMTGYMTQIAGEVKEDLVLTHSKKRRVLDRATLFALKASEEALEDAALERSRLKEHAGCVIGTCLGGMNSGELWYRNQDSGNKGNPRLLQEWRLNSIAESLASEWGLGGPVFTFSTACAAGGNALGYAGDLIRAGKAEIMIVGGADALAHMGIAGFHALQSLDHEPCRPYSKDRNGLSLGEGAGILILESEESAVQRGAKIYAEVLGFGLSADGYHPTAPKPDGEGASRAISNALNKNNIAPDQVKYINGHGTGTPKNDSAETNAIKRVFGEAIASLKVSSTKSMIGHLLGAAGAVEGIVTVLSIHHQIIPPTANFTTPDSVCDLDYTPNQPYYSENLDYALSNNFAFGGNNCSVLFGNYQVTHPEVEELNEERIVITGMSQFSSVGGDLDQFWTKLLRGEPNWHEISTSEGVVRKIGKVKDFDIHTYISKRDARKMDRFEQLTVAAAKRAINHAKVEINDENAHRIGIIVGTANGTVESCVNFYQPVVHEGAEGANPVHFPNTVFNQASGLAAMQTNAIGLNTTVVDGHASTAAALCTAYEHLKNDDADIIAVIGTDTIVPTVLEGYECLNVLADQSSKDPQSNVMTLSEGTVAFVLEKLSNAKNRKAHIYGEIKGYGKTFDGKKYARVDKKGQGLKRAMEMAVHNAQLQLNDIQAILATANGINDIDNMEKKAIESCYLSNEYMPYIATAKYLVGESQGAADGFQFITALLALQHQTLPPKLNHLEHNELHPLDKAEKLLEDLNHVLINSSSLTGSNVSVVLSKYYE</sequence>
<comment type="similarity">
    <text evidence="1 3">Belongs to the thiolase-like superfamily. Beta-ketoacyl-ACP synthases family.</text>
</comment>
<evidence type="ECO:0000259" key="4">
    <source>
        <dbReference type="PROSITE" id="PS52004"/>
    </source>
</evidence>
<dbReference type="Gene3D" id="3.40.47.10">
    <property type="match status" value="3"/>
</dbReference>
<proteinExistence type="inferred from homology"/>
<dbReference type="SMART" id="SM00825">
    <property type="entry name" value="PKS_KS"/>
    <property type="match status" value="1"/>
</dbReference>
<feature type="domain" description="Ketosynthase family 3 (KS3)" evidence="4">
    <location>
        <begin position="6"/>
        <end position="403"/>
    </location>
</feature>
<dbReference type="InterPro" id="IPR016039">
    <property type="entry name" value="Thiolase-like"/>
</dbReference>
<dbReference type="PROSITE" id="PS52004">
    <property type="entry name" value="KS3_2"/>
    <property type="match status" value="2"/>
</dbReference>
<dbReference type="EC" id="2.3.1.179" evidence="5"/>
<dbReference type="Pfam" id="PF02801">
    <property type="entry name" value="Ketoacyl-synt_C"/>
    <property type="match status" value="2"/>
</dbReference>
<dbReference type="Proteomes" id="UP000609346">
    <property type="component" value="Unassembled WGS sequence"/>
</dbReference>
<dbReference type="PANTHER" id="PTHR11712">
    <property type="entry name" value="POLYKETIDE SYNTHASE-RELATED"/>
    <property type="match status" value="1"/>
</dbReference>
<dbReference type="EMBL" id="JACXZA010000008">
    <property type="protein sequence ID" value="MBD3922206.1"/>
    <property type="molecule type" value="Genomic_DNA"/>
</dbReference>
<protein>
    <submittedName>
        <fullName evidence="5">Beta-ketoacyl-ACP synthase II</fullName>
        <ecNumber evidence="5">2.3.1.179</ecNumber>
    </submittedName>
</protein>
<dbReference type="GO" id="GO:0004315">
    <property type="term" value="F:3-oxoacyl-[acyl-carrier-protein] synthase activity"/>
    <property type="evidence" value="ECO:0007669"/>
    <property type="project" value="UniProtKB-EC"/>
</dbReference>
<evidence type="ECO:0000313" key="6">
    <source>
        <dbReference type="Proteomes" id="UP000609346"/>
    </source>
</evidence>
<dbReference type="InterPro" id="IPR014030">
    <property type="entry name" value="Ketoacyl_synth_N"/>
</dbReference>
<dbReference type="InterPro" id="IPR018201">
    <property type="entry name" value="Ketoacyl_synth_AS"/>
</dbReference>
<accession>A0ABR8N4L4</accession>
<comment type="caution">
    <text evidence="5">The sequence shown here is derived from an EMBL/GenBank/DDBJ whole genome shotgun (WGS) entry which is preliminary data.</text>
</comment>
<reference evidence="5 6" key="1">
    <citation type="submission" date="2020-09" db="EMBL/GenBank/DDBJ databases">
        <title>Paenibacillus sp. strain PR3 16S rRNA gene Genome sequencing and assembly.</title>
        <authorList>
            <person name="Kim J."/>
        </authorList>
    </citation>
    <scope>NUCLEOTIDE SEQUENCE [LARGE SCALE GENOMIC DNA]</scope>
    <source>
        <strain evidence="5 6">PR3</strain>
    </source>
</reference>
<dbReference type="InterPro" id="IPR014031">
    <property type="entry name" value="Ketoacyl_synth_C"/>
</dbReference>
<feature type="domain" description="Ketosynthase family 3 (KS3)" evidence="4">
    <location>
        <begin position="416"/>
        <end position="810"/>
    </location>
</feature>
<evidence type="ECO:0000256" key="2">
    <source>
        <dbReference type="ARBA" id="ARBA00022679"/>
    </source>
</evidence>
<keyword evidence="5" id="KW-0012">Acyltransferase</keyword>
<dbReference type="CDD" id="cd00834">
    <property type="entry name" value="KAS_I_II"/>
    <property type="match status" value="1"/>
</dbReference>
<organism evidence="5 6">
    <name type="scientific">Paenibacillus terricola</name>
    <dbReference type="NCBI Taxonomy" id="2763503"/>
    <lineage>
        <taxon>Bacteria</taxon>
        <taxon>Bacillati</taxon>
        <taxon>Bacillota</taxon>
        <taxon>Bacilli</taxon>
        <taxon>Bacillales</taxon>
        <taxon>Paenibacillaceae</taxon>
        <taxon>Paenibacillus</taxon>
    </lineage>
</organism>
<dbReference type="PANTHER" id="PTHR11712:SF336">
    <property type="entry name" value="3-OXOACYL-[ACYL-CARRIER-PROTEIN] SYNTHASE, MITOCHONDRIAL"/>
    <property type="match status" value="1"/>
</dbReference>
<keyword evidence="2 3" id="KW-0808">Transferase</keyword>
<dbReference type="NCBIfam" id="NF005589">
    <property type="entry name" value="PRK07314.1"/>
    <property type="match status" value="1"/>
</dbReference>
<evidence type="ECO:0000256" key="1">
    <source>
        <dbReference type="ARBA" id="ARBA00008467"/>
    </source>
</evidence>
<evidence type="ECO:0000313" key="5">
    <source>
        <dbReference type="EMBL" id="MBD3922206.1"/>
    </source>
</evidence>
<dbReference type="SUPFAM" id="SSF53901">
    <property type="entry name" value="Thiolase-like"/>
    <property type="match status" value="4"/>
</dbReference>
<dbReference type="RefSeq" id="WP_191206510.1">
    <property type="nucleotide sequence ID" value="NZ_JACXZA010000008.1"/>
</dbReference>
<name>A0ABR8N4L4_9BACL</name>